<feature type="domain" description="Glycosyltransferase 2-like" evidence="6">
    <location>
        <begin position="8"/>
        <end position="130"/>
    </location>
</feature>
<keyword evidence="4" id="KW-0808">Transferase</keyword>
<dbReference type="Pfam" id="PF00535">
    <property type="entry name" value="Glycos_transf_2"/>
    <property type="match status" value="1"/>
</dbReference>
<dbReference type="EMBL" id="BAAASG010000012">
    <property type="protein sequence ID" value="GAA2502825.1"/>
    <property type="molecule type" value="Genomic_DNA"/>
</dbReference>
<dbReference type="Gene3D" id="3.90.550.10">
    <property type="entry name" value="Spore Coat Polysaccharide Biosynthesis Protein SpsA, Chain A"/>
    <property type="match status" value="1"/>
</dbReference>
<keyword evidence="3" id="KW-0328">Glycosyltransferase</keyword>
<keyword evidence="8" id="KW-1185">Reference proteome</keyword>
<reference evidence="8" key="1">
    <citation type="journal article" date="2019" name="Int. J. Syst. Evol. Microbiol.">
        <title>The Global Catalogue of Microorganisms (GCM) 10K type strain sequencing project: providing services to taxonomists for standard genome sequencing and annotation.</title>
        <authorList>
            <consortium name="The Broad Institute Genomics Platform"/>
            <consortium name="The Broad Institute Genome Sequencing Center for Infectious Disease"/>
            <person name="Wu L."/>
            <person name="Ma J."/>
        </authorList>
    </citation>
    <scope>NUCLEOTIDE SEQUENCE [LARGE SCALE GENOMIC DNA]</scope>
    <source>
        <strain evidence="8">JCM 4395</strain>
    </source>
</reference>
<comment type="caution">
    <text evidence="7">The sequence shown here is derived from an EMBL/GenBank/DDBJ whole genome shotgun (WGS) entry which is preliminary data.</text>
</comment>
<comment type="similarity">
    <text evidence="2">Belongs to the glycosyltransferase 2 family.</text>
</comment>
<evidence type="ECO:0000256" key="5">
    <source>
        <dbReference type="SAM" id="MobiDB-lite"/>
    </source>
</evidence>
<feature type="compositionally biased region" description="Gly residues" evidence="5">
    <location>
        <begin position="328"/>
        <end position="339"/>
    </location>
</feature>
<name>A0ABP5ZT11_STRLO</name>
<accession>A0ABP5ZT11</accession>
<dbReference type="Proteomes" id="UP001501777">
    <property type="component" value="Unassembled WGS sequence"/>
</dbReference>
<evidence type="ECO:0000313" key="8">
    <source>
        <dbReference type="Proteomes" id="UP001501777"/>
    </source>
</evidence>
<dbReference type="SUPFAM" id="SSF53448">
    <property type="entry name" value="Nucleotide-diphospho-sugar transferases"/>
    <property type="match status" value="1"/>
</dbReference>
<evidence type="ECO:0000259" key="6">
    <source>
        <dbReference type="Pfam" id="PF00535"/>
    </source>
</evidence>
<evidence type="ECO:0000256" key="4">
    <source>
        <dbReference type="ARBA" id="ARBA00022679"/>
    </source>
</evidence>
<protein>
    <recommendedName>
        <fullName evidence="6">Glycosyltransferase 2-like domain-containing protein</fullName>
    </recommendedName>
</protein>
<dbReference type="PANTHER" id="PTHR43179">
    <property type="entry name" value="RHAMNOSYLTRANSFERASE WBBL"/>
    <property type="match status" value="1"/>
</dbReference>
<organism evidence="7 8">
    <name type="scientific">Streptomyces longisporus</name>
    <dbReference type="NCBI Taxonomy" id="1948"/>
    <lineage>
        <taxon>Bacteria</taxon>
        <taxon>Bacillati</taxon>
        <taxon>Actinomycetota</taxon>
        <taxon>Actinomycetes</taxon>
        <taxon>Kitasatosporales</taxon>
        <taxon>Streptomycetaceae</taxon>
        <taxon>Streptomyces</taxon>
    </lineage>
</organism>
<feature type="compositionally biased region" description="Polar residues" evidence="5">
    <location>
        <begin position="403"/>
        <end position="418"/>
    </location>
</feature>
<evidence type="ECO:0000256" key="1">
    <source>
        <dbReference type="ARBA" id="ARBA00004776"/>
    </source>
</evidence>
<gene>
    <name evidence="7" type="ORF">GCM10010276_52340</name>
</gene>
<dbReference type="InterPro" id="IPR029044">
    <property type="entry name" value="Nucleotide-diphossugar_trans"/>
</dbReference>
<feature type="compositionally biased region" description="Low complexity" evidence="5">
    <location>
        <begin position="354"/>
        <end position="376"/>
    </location>
</feature>
<evidence type="ECO:0000313" key="7">
    <source>
        <dbReference type="EMBL" id="GAA2502825.1"/>
    </source>
</evidence>
<feature type="region of interest" description="Disordered" evidence="5">
    <location>
        <begin position="327"/>
        <end position="504"/>
    </location>
</feature>
<comment type="pathway">
    <text evidence="1">Cell wall biogenesis; cell wall polysaccharide biosynthesis.</text>
</comment>
<evidence type="ECO:0000256" key="2">
    <source>
        <dbReference type="ARBA" id="ARBA00006739"/>
    </source>
</evidence>
<proteinExistence type="inferred from homology"/>
<sequence>MTGATAYSVVIPTIGRPCLADCLRALAAADDHPPEEVVVVDDRRAPTAPLPLETAGTLRVRTLRTGGRGPAAARNTGWRTLRTPWTVFLDDDVQVLPDWSRRLADDLGTADAATGGIQGRLRVPLPKDRRPTDWERGTAGLEHAAWATADMAYRTAALAEVQGFDERFGRAFREDADLALRVREAGWSLHRGTRVTRHPVRPSDRWASVRAQRGNADDALMTRLHGPDWWTRAEAPRGRLPRHALVTSLAITAPALALTSRRRAAGAAAALWALGTAEFTLSRIRPGPRTRAEITTMLTTSLVIPPLAVHHWLNGLLRHRRATPLGGTAAGGTAAGGTAAGETPAGQHAGGTPAGDTTGGDPPTEGRRAGASAGDAAVEDTAAKNTTAGDTPARGTPIGVPAKNTTADETPAGNTPAKNTAADDAPVRGAPAEASAGDTAAGHTPVQPAGAPATDTPIGDTPIAEPAGDPTAEDTAAGNTAAEGTPVGDAEAPPVGEKPARGAP</sequence>
<evidence type="ECO:0000256" key="3">
    <source>
        <dbReference type="ARBA" id="ARBA00022676"/>
    </source>
</evidence>
<dbReference type="InterPro" id="IPR001173">
    <property type="entry name" value="Glyco_trans_2-like"/>
</dbReference>
<dbReference type="PANTHER" id="PTHR43179:SF12">
    <property type="entry name" value="GALACTOFURANOSYLTRANSFERASE GLFT2"/>
    <property type="match status" value="1"/>
</dbReference>